<protein>
    <submittedName>
        <fullName evidence="6">Uncharacterized protein</fullName>
    </submittedName>
</protein>
<proteinExistence type="predicted"/>
<reference evidence="6 7" key="1">
    <citation type="submission" date="2023-03" db="EMBL/GenBank/DDBJ databases">
        <title>Genome insight into feeding habits of ladybird beetles.</title>
        <authorList>
            <person name="Li H.-S."/>
            <person name="Huang Y.-H."/>
            <person name="Pang H."/>
        </authorList>
    </citation>
    <scope>NUCLEOTIDE SEQUENCE [LARGE SCALE GENOMIC DNA]</scope>
    <source>
        <strain evidence="6">SYSU_2023b</strain>
        <tissue evidence="6">Whole body</tissue>
    </source>
</reference>
<feature type="transmembrane region" description="Helical" evidence="5">
    <location>
        <begin position="155"/>
        <end position="177"/>
    </location>
</feature>
<sequence length="223" mass="25106">MAIILNGALHGELAVSYLYTRLKFQWNSKDYGLFTGILFSVDILGTIAAVTIFTKCLGFDDSFLGIVGLTGSVVGNMVYAFAPNGFIFYLGIFCDFFRIATYVATRSIMAKLVPPDELGQSNSVFGVCEAITPVIFGPLYTTIYNYTIQFFPGMYFLVTTAMKILVSSCLYICIYWLRLKKDVKSRHTLAIARTTKTKHWEKVKKKGTNLWIIPTQTMKQKLQ</sequence>
<evidence type="ECO:0000313" key="7">
    <source>
        <dbReference type="Proteomes" id="UP001431783"/>
    </source>
</evidence>
<dbReference type="Gene3D" id="1.20.1250.20">
    <property type="entry name" value="MFS general substrate transporter like domains"/>
    <property type="match status" value="1"/>
</dbReference>
<dbReference type="GO" id="GO:0022857">
    <property type="term" value="F:transmembrane transporter activity"/>
    <property type="evidence" value="ECO:0007669"/>
    <property type="project" value="TreeGrafter"/>
</dbReference>
<feature type="transmembrane region" description="Helical" evidence="5">
    <location>
        <begin position="31"/>
        <end position="53"/>
    </location>
</feature>
<accession>A0AAW1UFQ2</accession>
<dbReference type="EMBL" id="JARQZJ010000061">
    <property type="protein sequence ID" value="KAK9879367.1"/>
    <property type="molecule type" value="Genomic_DNA"/>
</dbReference>
<keyword evidence="4 5" id="KW-0472">Membrane</keyword>
<dbReference type="Proteomes" id="UP001431783">
    <property type="component" value="Unassembled WGS sequence"/>
</dbReference>
<dbReference type="InterPro" id="IPR036259">
    <property type="entry name" value="MFS_trans_sf"/>
</dbReference>
<evidence type="ECO:0000256" key="1">
    <source>
        <dbReference type="ARBA" id="ARBA00004141"/>
    </source>
</evidence>
<evidence type="ECO:0000256" key="3">
    <source>
        <dbReference type="ARBA" id="ARBA00022989"/>
    </source>
</evidence>
<dbReference type="AlphaFoldDB" id="A0AAW1UFQ2"/>
<evidence type="ECO:0000256" key="5">
    <source>
        <dbReference type="SAM" id="Phobius"/>
    </source>
</evidence>
<feature type="transmembrane region" description="Helical" evidence="5">
    <location>
        <begin position="124"/>
        <end position="143"/>
    </location>
</feature>
<comment type="caution">
    <text evidence="6">The sequence shown here is derived from an EMBL/GenBank/DDBJ whole genome shotgun (WGS) entry which is preliminary data.</text>
</comment>
<evidence type="ECO:0000256" key="2">
    <source>
        <dbReference type="ARBA" id="ARBA00022692"/>
    </source>
</evidence>
<comment type="subcellular location">
    <subcellularLocation>
        <location evidence="1">Membrane</location>
        <topology evidence="1">Multi-pass membrane protein</topology>
    </subcellularLocation>
</comment>
<feature type="transmembrane region" description="Helical" evidence="5">
    <location>
        <begin position="86"/>
        <end position="104"/>
    </location>
</feature>
<evidence type="ECO:0000313" key="6">
    <source>
        <dbReference type="EMBL" id="KAK9879367.1"/>
    </source>
</evidence>
<gene>
    <name evidence="6" type="ORF">WA026_004215</name>
</gene>
<keyword evidence="2 5" id="KW-0812">Transmembrane</keyword>
<name>A0AAW1UFQ2_9CUCU</name>
<dbReference type="GO" id="GO:0016020">
    <property type="term" value="C:membrane"/>
    <property type="evidence" value="ECO:0007669"/>
    <property type="project" value="UniProtKB-SubCell"/>
</dbReference>
<evidence type="ECO:0000256" key="4">
    <source>
        <dbReference type="ARBA" id="ARBA00023136"/>
    </source>
</evidence>
<dbReference type="SUPFAM" id="SSF103473">
    <property type="entry name" value="MFS general substrate transporter"/>
    <property type="match status" value="1"/>
</dbReference>
<dbReference type="PANTHER" id="PTHR23507:SF1">
    <property type="entry name" value="FI18259P1-RELATED"/>
    <property type="match status" value="1"/>
</dbReference>
<keyword evidence="7" id="KW-1185">Reference proteome</keyword>
<dbReference type="PANTHER" id="PTHR23507">
    <property type="entry name" value="ZGC:174356"/>
    <property type="match status" value="1"/>
</dbReference>
<organism evidence="6 7">
    <name type="scientific">Henosepilachna vigintioctopunctata</name>
    <dbReference type="NCBI Taxonomy" id="420089"/>
    <lineage>
        <taxon>Eukaryota</taxon>
        <taxon>Metazoa</taxon>
        <taxon>Ecdysozoa</taxon>
        <taxon>Arthropoda</taxon>
        <taxon>Hexapoda</taxon>
        <taxon>Insecta</taxon>
        <taxon>Pterygota</taxon>
        <taxon>Neoptera</taxon>
        <taxon>Endopterygota</taxon>
        <taxon>Coleoptera</taxon>
        <taxon>Polyphaga</taxon>
        <taxon>Cucujiformia</taxon>
        <taxon>Coccinelloidea</taxon>
        <taxon>Coccinellidae</taxon>
        <taxon>Epilachninae</taxon>
        <taxon>Epilachnini</taxon>
        <taxon>Henosepilachna</taxon>
    </lineage>
</organism>
<keyword evidence="3 5" id="KW-1133">Transmembrane helix</keyword>